<dbReference type="GO" id="GO:0005975">
    <property type="term" value="P:carbohydrate metabolic process"/>
    <property type="evidence" value="ECO:0007669"/>
    <property type="project" value="InterPro"/>
</dbReference>
<dbReference type="GO" id="GO:0004650">
    <property type="term" value="F:polygalacturonase activity"/>
    <property type="evidence" value="ECO:0007669"/>
    <property type="project" value="InterPro"/>
</dbReference>
<dbReference type="InterPro" id="IPR000743">
    <property type="entry name" value="Glyco_hydro_28"/>
</dbReference>
<dbReference type="AlphaFoldDB" id="A0A173GMY6"/>
<dbReference type="Gene3D" id="2.160.20.10">
    <property type="entry name" value="Single-stranded right-handed beta-helix, Pectin lyase-like"/>
    <property type="match status" value="1"/>
</dbReference>
<keyword evidence="6" id="KW-0325">Glycoprotein</keyword>
<feature type="compositionally biased region" description="Basic and acidic residues" evidence="10">
    <location>
        <begin position="456"/>
        <end position="465"/>
    </location>
</feature>
<evidence type="ECO:0000256" key="11">
    <source>
        <dbReference type="SAM" id="SignalP"/>
    </source>
</evidence>
<evidence type="ECO:0000313" key="12">
    <source>
        <dbReference type="EMBL" id="ANH56401.1"/>
    </source>
</evidence>
<dbReference type="EMBL" id="KU202491">
    <property type="protein sequence ID" value="ANH56401.1"/>
    <property type="molecule type" value="Genomic_DNA"/>
</dbReference>
<dbReference type="GO" id="GO:0005576">
    <property type="term" value="C:extracellular region"/>
    <property type="evidence" value="ECO:0007669"/>
    <property type="project" value="UniProtKB-SubCell"/>
</dbReference>
<dbReference type="PANTHER" id="PTHR31736">
    <property type="match status" value="1"/>
</dbReference>
<evidence type="ECO:0000256" key="4">
    <source>
        <dbReference type="ARBA" id="ARBA00022729"/>
    </source>
</evidence>
<keyword evidence="5 9" id="KW-0378">Hydrolase</keyword>
<sequence length="491" mass="54223">MKLLVAMLALSRAVLALSLQVSSHGISGRGLEEGGNVPSDEELAKQAESQNRRLCVVRPDADGGDDAPAIMKALNEDCRQHSMVVLPGPTYNIKTNMTTEQLDDVQLMLYGRLLWSKDIDYWTSVSMPVGFQNQSTVWYFGGDKVVWDGMGTGTLDGNGQVWYDWARGEGNVARRPMNINLRRLTNSAVRRMRFVQSQMWTMAITYSQNVELDDIYVNSTSSSQWSTLNTDGCDTIFSDRITFRRWFVTNGDDGIALKRNSTNIAIYDSEFRNGTGVAIGSLGQYDGENDLVANFYARNITLVDTHHVSYLKTWAGTSRGLPPNGGGGGVGAVTNITMEDVRFRGVRHNPFFIWQCENYSGFAGKDCNSSKLKMSQIAWRNVRGTVEPSVSNVGSFQCSLAAGGCDGVEATDIEVTIEASQKRLDSWHCENVHDAKGFMCKVEVPKSAQTLAGKAGEQETGEKETSTGARRHPWGGMYPQIFLLLSFLFLL</sequence>
<evidence type="ECO:0000256" key="2">
    <source>
        <dbReference type="ARBA" id="ARBA00008834"/>
    </source>
</evidence>
<dbReference type="Pfam" id="PF00295">
    <property type="entry name" value="Glyco_hydro_28"/>
    <property type="match status" value="1"/>
</dbReference>
<name>A0A173GMY6_9HYPO</name>
<comment type="subcellular location">
    <subcellularLocation>
        <location evidence="1">Secreted</location>
    </subcellularLocation>
</comment>
<keyword evidence="4 11" id="KW-0732">Signal</keyword>
<dbReference type="InterPro" id="IPR011050">
    <property type="entry name" value="Pectin_lyase_fold/virulence"/>
</dbReference>
<keyword evidence="8" id="KW-0961">Cell wall biogenesis/degradation</keyword>
<evidence type="ECO:0000256" key="8">
    <source>
        <dbReference type="ARBA" id="ARBA00023316"/>
    </source>
</evidence>
<evidence type="ECO:0000256" key="9">
    <source>
        <dbReference type="RuleBase" id="RU361169"/>
    </source>
</evidence>
<proteinExistence type="inferred from homology"/>
<reference evidence="12" key="1">
    <citation type="journal article" date="2016" name="BMC Genomics">
        <title>Genome sequence and comparative analysis of clavicipitaceous insect-pathogenic fungus Aschersonia badia with Metarhizium spp.</title>
        <authorList>
            <person name="Agrawal Y."/>
            <person name="Narwani T."/>
            <person name="Subramanian S."/>
        </authorList>
    </citation>
    <scope>NUCLEOTIDE SEQUENCE</scope>
    <source>
        <strain evidence="12">MTCC 10142</strain>
    </source>
</reference>
<feature type="signal peptide" evidence="11">
    <location>
        <begin position="1"/>
        <end position="16"/>
    </location>
</feature>
<evidence type="ECO:0000256" key="1">
    <source>
        <dbReference type="ARBA" id="ARBA00004613"/>
    </source>
</evidence>
<evidence type="ECO:0000256" key="5">
    <source>
        <dbReference type="ARBA" id="ARBA00022801"/>
    </source>
</evidence>
<dbReference type="SUPFAM" id="SSF51126">
    <property type="entry name" value="Pectin lyase-like"/>
    <property type="match status" value="1"/>
</dbReference>
<keyword evidence="7 9" id="KW-0326">Glycosidase</keyword>
<organism evidence="12">
    <name type="scientific">Hypocrella siamensis</name>
    <dbReference type="NCBI Taxonomy" id="696354"/>
    <lineage>
        <taxon>Eukaryota</taxon>
        <taxon>Fungi</taxon>
        <taxon>Dikarya</taxon>
        <taxon>Ascomycota</taxon>
        <taxon>Pezizomycotina</taxon>
        <taxon>Sordariomycetes</taxon>
        <taxon>Hypocreomycetidae</taxon>
        <taxon>Hypocreales</taxon>
        <taxon>Clavicipitaceae</taxon>
        <taxon>Hypocrella</taxon>
    </lineage>
</organism>
<evidence type="ECO:0000256" key="3">
    <source>
        <dbReference type="ARBA" id="ARBA00022525"/>
    </source>
</evidence>
<feature type="region of interest" description="Disordered" evidence="10">
    <location>
        <begin position="451"/>
        <end position="471"/>
    </location>
</feature>
<feature type="non-terminal residue" evidence="12">
    <location>
        <position position="491"/>
    </location>
</feature>
<comment type="similarity">
    <text evidence="2 9">Belongs to the glycosyl hydrolase 28 family.</text>
</comment>
<evidence type="ECO:0000256" key="6">
    <source>
        <dbReference type="ARBA" id="ARBA00023180"/>
    </source>
</evidence>
<keyword evidence="3" id="KW-0964">Secreted</keyword>
<dbReference type="InterPro" id="IPR012334">
    <property type="entry name" value="Pectin_lyas_fold"/>
</dbReference>
<feature type="chain" id="PRO_5008006488" evidence="11">
    <location>
        <begin position="17"/>
        <end position="491"/>
    </location>
</feature>
<evidence type="ECO:0000256" key="7">
    <source>
        <dbReference type="ARBA" id="ARBA00023295"/>
    </source>
</evidence>
<protein>
    <submittedName>
        <fullName evidence="12">Uncharacterized protein</fullName>
    </submittedName>
</protein>
<evidence type="ECO:0000256" key="10">
    <source>
        <dbReference type="SAM" id="MobiDB-lite"/>
    </source>
</evidence>
<dbReference type="PANTHER" id="PTHR31736:SF8">
    <property type="entry name" value="PUTATIVE (AFU_ORTHOLOGUE AFUA_7G06410)-RELATED"/>
    <property type="match status" value="1"/>
</dbReference>
<accession>A0A173GMY6</accession>
<dbReference type="GO" id="GO:0071555">
    <property type="term" value="P:cell wall organization"/>
    <property type="evidence" value="ECO:0007669"/>
    <property type="project" value="UniProtKB-KW"/>
</dbReference>